<keyword evidence="4" id="KW-1185">Reference proteome</keyword>
<evidence type="ECO:0000256" key="2">
    <source>
        <dbReference type="SAM" id="SignalP"/>
    </source>
</evidence>
<keyword evidence="2" id="KW-0732">Signal</keyword>
<feature type="transmembrane region" description="Helical" evidence="1">
    <location>
        <begin position="272"/>
        <end position="293"/>
    </location>
</feature>
<evidence type="ECO:0000313" key="4">
    <source>
        <dbReference type="Proteomes" id="UP000639338"/>
    </source>
</evidence>
<evidence type="ECO:0000256" key="1">
    <source>
        <dbReference type="SAM" id="Phobius"/>
    </source>
</evidence>
<protein>
    <recommendedName>
        <fullName evidence="5">Gustatory receptor</fullName>
    </recommendedName>
</protein>
<sequence length="342" mass="39136">MFCKRLLGILLMYLIILGKNVGISEWVELPEFSDDKKIYRGSFGKYDRDKLLDEGYINARLYAFPNYTNNHFNVKDISTVENNFKIDKTTVSDILLTTIINDIYDNKNNTTTKVSSNISNDDDDDDGTVVTEENDDHEIDTEVVDTSEETINTGDKFSSYNSSNLEEIPASILKIISSIKKDNIPPVKTEKKQASFWDYLPIEFFKKIHKNLMMYQSRSVDGKYEALKTFESSLLTEIESRLAPIVNPVRKKRGSEWDEGNSQVGFPSLEGALMAISFLTFAVYLIQLVMTLFRYLAANNQPVAQPATFVVNRNKRSPIDLPDESLRILEYLDNISNHNIHY</sequence>
<organism evidence="3 4">
    <name type="scientific">Aphidius gifuensis</name>
    <name type="common">Parasitoid wasp</name>
    <dbReference type="NCBI Taxonomy" id="684658"/>
    <lineage>
        <taxon>Eukaryota</taxon>
        <taxon>Metazoa</taxon>
        <taxon>Ecdysozoa</taxon>
        <taxon>Arthropoda</taxon>
        <taxon>Hexapoda</taxon>
        <taxon>Insecta</taxon>
        <taxon>Pterygota</taxon>
        <taxon>Neoptera</taxon>
        <taxon>Endopterygota</taxon>
        <taxon>Hymenoptera</taxon>
        <taxon>Apocrita</taxon>
        <taxon>Ichneumonoidea</taxon>
        <taxon>Braconidae</taxon>
        <taxon>Aphidiinae</taxon>
        <taxon>Aphidius</taxon>
    </lineage>
</organism>
<feature type="signal peptide" evidence="2">
    <location>
        <begin position="1"/>
        <end position="18"/>
    </location>
</feature>
<feature type="chain" id="PRO_5032402261" description="Gustatory receptor" evidence="2">
    <location>
        <begin position="19"/>
        <end position="342"/>
    </location>
</feature>
<proteinExistence type="predicted"/>
<evidence type="ECO:0008006" key="5">
    <source>
        <dbReference type="Google" id="ProtNLM"/>
    </source>
</evidence>
<keyword evidence="1" id="KW-1133">Transmembrane helix</keyword>
<accession>A0A835CVD8</accession>
<keyword evidence="1" id="KW-0472">Membrane</keyword>
<keyword evidence="1" id="KW-0812">Transmembrane</keyword>
<gene>
    <name evidence="3" type="ORF">HCN44_005406</name>
</gene>
<dbReference type="OrthoDB" id="7675048at2759"/>
<dbReference type="Proteomes" id="UP000639338">
    <property type="component" value="Unassembled WGS sequence"/>
</dbReference>
<comment type="caution">
    <text evidence="3">The sequence shown here is derived from an EMBL/GenBank/DDBJ whole genome shotgun (WGS) entry which is preliminary data.</text>
</comment>
<dbReference type="AlphaFoldDB" id="A0A835CVD8"/>
<name>A0A835CVD8_APHGI</name>
<dbReference type="EMBL" id="JACMRX010000001">
    <property type="protein sequence ID" value="KAF7997129.1"/>
    <property type="molecule type" value="Genomic_DNA"/>
</dbReference>
<reference evidence="3 4" key="1">
    <citation type="submission" date="2020-08" db="EMBL/GenBank/DDBJ databases">
        <title>Aphidius gifuensis genome sequencing and assembly.</title>
        <authorList>
            <person name="Du Z."/>
        </authorList>
    </citation>
    <scope>NUCLEOTIDE SEQUENCE [LARGE SCALE GENOMIC DNA]</scope>
    <source>
        <strain evidence="3">YNYX2018</strain>
        <tissue evidence="3">Adults</tissue>
    </source>
</reference>
<evidence type="ECO:0000313" key="3">
    <source>
        <dbReference type="EMBL" id="KAF7997129.1"/>
    </source>
</evidence>